<evidence type="ECO:0000256" key="1">
    <source>
        <dbReference type="ARBA" id="ARBA00001946"/>
    </source>
</evidence>
<dbReference type="GO" id="GO:0016787">
    <property type="term" value="F:hydrolase activity"/>
    <property type="evidence" value="ECO:0007669"/>
    <property type="project" value="UniProtKB-KW"/>
</dbReference>
<evidence type="ECO:0000256" key="2">
    <source>
        <dbReference type="ARBA" id="ARBA00009959"/>
    </source>
</evidence>
<dbReference type="GO" id="GO:0004521">
    <property type="term" value="F:RNA endonuclease activity"/>
    <property type="evidence" value="ECO:0007669"/>
    <property type="project" value="UniProtKB-UniRule"/>
</dbReference>
<comment type="cofactor">
    <cofactor evidence="1 9">
        <name>Mg(2+)</name>
        <dbReference type="ChEBI" id="CHEBI:18420"/>
    </cofactor>
</comment>
<keyword evidence="4 9" id="KW-0479">Metal-binding</keyword>
<keyword evidence="3 9" id="KW-0540">Nuclease</keyword>
<evidence type="ECO:0000256" key="5">
    <source>
        <dbReference type="ARBA" id="ARBA00022759"/>
    </source>
</evidence>
<dbReference type="PANTHER" id="PTHR34405">
    <property type="entry name" value="CRISPR-ASSOCIATED ENDORIBONUCLEASE CAS2"/>
    <property type="match status" value="1"/>
</dbReference>
<dbReference type="EMBL" id="DS989855">
    <property type="protein sequence ID" value="EDX73834.1"/>
    <property type="molecule type" value="Genomic_DNA"/>
</dbReference>
<reference evidence="11 12" key="1">
    <citation type="submission" date="2008-07" db="EMBL/GenBank/DDBJ databases">
        <authorList>
            <person name="Tandeau de Marsac N."/>
            <person name="Ferriera S."/>
            <person name="Johnson J."/>
            <person name="Kravitz S."/>
            <person name="Beeson K."/>
            <person name="Sutton G."/>
            <person name="Rogers Y.-H."/>
            <person name="Friedman R."/>
            <person name="Frazier M."/>
            <person name="Venter J.C."/>
        </authorList>
    </citation>
    <scope>NUCLEOTIDE SEQUENCE [LARGE SCALE GENOMIC DNA]</scope>
    <source>
        <strain evidence="11 12">PCC 7420</strain>
    </source>
</reference>
<evidence type="ECO:0000256" key="7">
    <source>
        <dbReference type="ARBA" id="ARBA00022842"/>
    </source>
</evidence>
<evidence type="ECO:0000256" key="3">
    <source>
        <dbReference type="ARBA" id="ARBA00022722"/>
    </source>
</evidence>
<comment type="similarity">
    <text evidence="2 9 10">Belongs to the CRISPR-associated endoribonuclease Cas2 protein family.</text>
</comment>
<organism evidence="11 12">
    <name type="scientific">Coleofasciculus chthonoplastes PCC 7420</name>
    <dbReference type="NCBI Taxonomy" id="118168"/>
    <lineage>
        <taxon>Bacteria</taxon>
        <taxon>Bacillati</taxon>
        <taxon>Cyanobacteriota</taxon>
        <taxon>Cyanophyceae</taxon>
        <taxon>Coleofasciculales</taxon>
        <taxon>Coleofasciculaceae</taxon>
        <taxon>Coleofasciculus</taxon>
    </lineage>
</organism>
<dbReference type="OrthoDB" id="9798176at2"/>
<gene>
    <name evidence="9" type="primary">cas2</name>
    <name evidence="11" type="ORF">MC7420_5714</name>
</gene>
<evidence type="ECO:0000313" key="11">
    <source>
        <dbReference type="EMBL" id="EDX73834.1"/>
    </source>
</evidence>
<dbReference type="eggNOG" id="COG1343">
    <property type="taxonomic scope" value="Bacteria"/>
</dbReference>
<dbReference type="PANTHER" id="PTHR34405:SF3">
    <property type="entry name" value="CRISPR-ASSOCIATED ENDORIBONUCLEASE CAS2 3"/>
    <property type="match status" value="1"/>
</dbReference>
<dbReference type="EC" id="3.1.-.-" evidence="9"/>
<dbReference type="STRING" id="118168.MC7420_5714"/>
<dbReference type="HOGENOM" id="CLU_161124_3_3_3"/>
<dbReference type="GO" id="GO:0043571">
    <property type="term" value="P:maintenance of CRISPR repeat elements"/>
    <property type="evidence" value="ECO:0007669"/>
    <property type="project" value="UniProtKB-UniRule"/>
</dbReference>
<evidence type="ECO:0000256" key="10">
    <source>
        <dbReference type="PIRNR" id="PIRNR032582"/>
    </source>
</evidence>
<evidence type="ECO:0000256" key="8">
    <source>
        <dbReference type="ARBA" id="ARBA00023118"/>
    </source>
</evidence>
<evidence type="ECO:0000313" key="12">
    <source>
        <dbReference type="Proteomes" id="UP000003835"/>
    </source>
</evidence>
<comment type="subunit">
    <text evidence="9">Homodimer, forms a heterotetramer with a Cas1 homodimer.</text>
</comment>
<dbReference type="Proteomes" id="UP000003835">
    <property type="component" value="Unassembled WGS sequence"/>
</dbReference>
<name>B4VW20_9CYAN</name>
<comment type="function">
    <text evidence="9">CRISPR (clustered regularly interspaced short palindromic repeat), is an adaptive immune system that provides protection against mobile genetic elements (viruses, transposable elements and conjugative plasmids). CRISPR clusters contain sequences complementary to antecedent mobile elements and target invading nucleic acids. CRISPR clusters are transcribed and processed into CRISPR RNA (crRNA). Functions as a ssRNA-specific endoribonuclease. Involved in the integration of spacer DNA into the CRISPR cassette.</text>
</comment>
<dbReference type="GO" id="GO:0051607">
    <property type="term" value="P:defense response to virus"/>
    <property type="evidence" value="ECO:0007669"/>
    <property type="project" value="UniProtKB-UniRule"/>
</dbReference>
<dbReference type="AlphaFoldDB" id="B4VW20"/>
<protein>
    <recommendedName>
        <fullName evidence="9">CRISPR-associated endoribonuclease Cas2</fullName>
        <ecNumber evidence="9">3.1.-.-</ecNumber>
    </recommendedName>
</protein>
<dbReference type="RefSeq" id="WP_006102598.1">
    <property type="nucleotide sequence ID" value="NZ_DS989855.1"/>
</dbReference>
<dbReference type="SUPFAM" id="SSF143430">
    <property type="entry name" value="TTP0101/SSO1404-like"/>
    <property type="match status" value="1"/>
</dbReference>
<evidence type="ECO:0000256" key="4">
    <source>
        <dbReference type="ARBA" id="ARBA00022723"/>
    </source>
</evidence>
<proteinExistence type="inferred from homology"/>
<keyword evidence="7 9" id="KW-0460">Magnesium</keyword>
<sequence>MKNQTLFYLIVYDLPDNKAANKRRKRLHDLLCGYGTRTQYSVFECFLTGVQFAKLKVRVEKLIKPAEDSVRIYVLDAGAVRKTITYGSEKPRQAETLIL</sequence>
<dbReference type="InterPro" id="IPR019199">
    <property type="entry name" value="Virulence_VapD/CRISPR_Cas2"/>
</dbReference>
<keyword evidence="8 9" id="KW-0051">Antiviral defense</keyword>
<dbReference type="Gene3D" id="3.30.70.240">
    <property type="match status" value="1"/>
</dbReference>
<dbReference type="Pfam" id="PF09827">
    <property type="entry name" value="CRISPR_Cas2"/>
    <property type="match status" value="1"/>
</dbReference>
<dbReference type="InterPro" id="IPR021127">
    <property type="entry name" value="CRISPR_associated_Cas2"/>
</dbReference>
<dbReference type="HAMAP" id="MF_01471">
    <property type="entry name" value="Cas2"/>
    <property type="match status" value="1"/>
</dbReference>
<dbReference type="PIRSF" id="PIRSF032582">
    <property type="entry name" value="Cas2"/>
    <property type="match status" value="1"/>
</dbReference>
<keyword evidence="12" id="KW-1185">Reference proteome</keyword>
<keyword evidence="5 9" id="KW-0255">Endonuclease</keyword>
<dbReference type="GO" id="GO:0046872">
    <property type="term" value="F:metal ion binding"/>
    <property type="evidence" value="ECO:0007669"/>
    <property type="project" value="UniProtKB-UniRule"/>
</dbReference>
<feature type="binding site" evidence="9">
    <location>
        <position position="13"/>
    </location>
    <ligand>
        <name>Mg(2+)</name>
        <dbReference type="ChEBI" id="CHEBI:18420"/>
        <note>catalytic</note>
    </ligand>
</feature>
<accession>B4VW20</accession>
<evidence type="ECO:0000256" key="6">
    <source>
        <dbReference type="ARBA" id="ARBA00022801"/>
    </source>
</evidence>
<dbReference type="NCBIfam" id="TIGR01573">
    <property type="entry name" value="cas2"/>
    <property type="match status" value="1"/>
</dbReference>
<keyword evidence="6 9" id="KW-0378">Hydrolase</keyword>
<evidence type="ECO:0000256" key="9">
    <source>
        <dbReference type="HAMAP-Rule" id="MF_01471"/>
    </source>
</evidence>
<dbReference type="CDD" id="cd09725">
    <property type="entry name" value="Cas2_I_II_III"/>
    <property type="match status" value="1"/>
</dbReference>